<protein>
    <submittedName>
        <fullName evidence="1">Uncharacterized protein</fullName>
    </submittedName>
</protein>
<dbReference type="Proteomes" id="UP000176998">
    <property type="component" value="Unassembled WGS sequence"/>
</dbReference>
<proteinExistence type="predicted"/>
<name>A0A1G4B280_9PEZI</name>
<gene>
    <name evidence="1" type="ORF">CORC01_09210</name>
</gene>
<dbReference type="EMBL" id="MJBS01000082">
    <property type="protein sequence ID" value="OHE95477.1"/>
    <property type="molecule type" value="Genomic_DNA"/>
</dbReference>
<keyword evidence="2" id="KW-1185">Reference proteome</keyword>
<dbReference type="RefSeq" id="XP_022472639.1">
    <property type="nucleotide sequence ID" value="XM_022620839.1"/>
</dbReference>
<sequence>MEAQSCSALQYLPGHQASCPLQASPCRLAATYWCPGRPCQSVDSFGNCGFKNLSLQDYLGRDDGDSQSPWQLNCPHSSPRLCQYRERIFILSRGEGAL</sequence>
<organism evidence="1 2">
    <name type="scientific">Colletotrichum orchidophilum</name>
    <dbReference type="NCBI Taxonomy" id="1209926"/>
    <lineage>
        <taxon>Eukaryota</taxon>
        <taxon>Fungi</taxon>
        <taxon>Dikarya</taxon>
        <taxon>Ascomycota</taxon>
        <taxon>Pezizomycotina</taxon>
        <taxon>Sordariomycetes</taxon>
        <taxon>Hypocreomycetidae</taxon>
        <taxon>Glomerellales</taxon>
        <taxon>Glomerellaceae</taxon>
        <taxon>Colletotrichum</taxon>
    </lineage>
</organism>
<evidence type="ECO:0000313" key="2">
    <source>
        <dbReference type="Proteomes" id="UP000176998"/>
    </source>
</evidence>
<accession>A0A1G4B280</accession>
<evidence type="ECO:0000313" key="1">
    <source>
        <dbReference type="EMBL" id="OHE95477.1"/>
    </source>
</evidence>
<reference evidence="1 2" key="1">
    <citation type="submission" date="2016-09" db="EMBL/GenBank/DDBJ databases">
        <authorList>
            <person name="Capua I."/>
            <person name="De Benedictis P."/>
            <person name="Joannis T."/>
            <person name="Lombin L.H."/>
            <person name="Cattoli G."/>
        </authorList>
    </citation>
    <scope>NUCLEOTIDE SEQUENCE [LARGE SCALE GENOMIC DNA]</scope>
    <source>
        <strain evidence="1 2">IMI 309357</strain>
    </source>
</reference>
<dbReference type="GeneID" id="34562349"/>
<comment type="caution">
    <text evidence="1">The sequence shown here is derived from an EMBL/GenBank/DDBJ whole genome shotgun (WGS) entry which is preliminary data.</text>
</comment>
<dbReference type="AlphaFoldDB" id="A0A1G4B280"/>